<evidence type="ECO:0000313" key="1">
    <source>
        <dbReference type="EMBL" id="KAJ1363708.1"/>
    </source>
</evidence>
<dbReference type="AlphaFoldDB" id="A0AAD5MX81"/>
<comment type="caution">
    <text evidence="1">The sequence shown here is derived from an EMBL/GenBank/DDBJ whole genome shotgun (WGS) entry which is preliminary data.</text>
</comment>
<name>A0AAD5MX81_PARTN</name>
<accession>A0AAD5MX81</accession>
<protein>
    <submittedName>
        <fullName evidence="1">Uncharacterized protein</fullName>
    </submittedName>
</protein>
<sequence length="295" mass="33935">MNADETPRIRLLLDHNVELRIKCDNHVELMDYLSTAAFPKKYVKIAPRTSAESSSSDGDDINYYDEYPVLFLVSTSTTNKSRAEGNYSLRFDEAITLMQCSHPVQHFLYSDIIWAAVGENSLAISVEKCGLFEFICDRPLLIIDHMRKHIKFQNSFPAVKLNMKRNYKRFYHQARQKAASECDLSCASTLNYERTLEANAVQDNDRYSPIEQYENAKRNKSEKLPGKASVKKKQYFLRVFQSSGIHEKNTLSQTGRKFEENADKEWMRLALPPKPQEVEKCNNKGARLVCPLESG</sequence>
<proteinExistence type="predicted"/>
<gene>
    <name evidence="1" type="ORF">KIN20_023629</name>
</gene>
<organism evidence="1 2">
    <name type="scientific">Parelaphostrongylus tenuis</name>
    <name type="common">Meningeal worm</name>
    <dbReference type="NCBI Taxonomy" id="148309"/>
    <lineage>
        <taxon>Eukaryota</taxon>
        <taxon>Metazoa</taxon>
        <taxon>Ecdysozoa</taxon>
        <taxon>Nematoda</taxon>
        <taxon>Chromadorea</taxon>
        <taxon>Rhabditida</taxon>
        <taxon>Rhabditina</taxon>
        <taxon>Rhabditomorpha</taxon>
        <taxon>Strongyloidea</taxon>
        <taxon>Metastrongylidae</taxon>
        <taxon>Parelaphostrongylus</taxon>
    </lineage>
</organism>
<dbReference type="EMBL" id="JAHQIW010004793">
    <property type="protein sequence ID" value="KAJ1363708.1"/>
    <property type="molecule type" value="Genomic_DNA"/>
</dbReference>
<keyword evidence="2" id="KW-1185">Reference proteome</keyword>
<evidence type="ECO:0000313" key="2">
    <source>
        <dbReference type="Proteomes" id="UP001196413"/>
    </source>
</evidence>
<dbReference type="Proteomes" id="UP001196413">
    <property type="component" value="Unassembled WGS sequence"/>
</dbReference>
<reference evidence="1" key="1">
    <citation type="submission" date="2021-06" db="EMBL/GenBank/DDBJ databases">
        <title>Parelaphostrongylus tenuis whole genome reference sequence.</title>
        <authorList>
            <person name="Garwood T.J."/>
            <person name="Larsen P.A."/>
            <person name="Fountain-Jones N.M."/>
            <person name="Garbe J.R."/>
            <person name="Macchietto M.G."/>
            <person name="Kania S.A."/>
            <person name="Gerhold R.W."/>
            <person name="Richards J.E."/>
            <person name="Wolf T.M."/>
        </authorList>
    </citation>
    <scope>NUCLEOTIDE SEQUENCE</scope>
    <source>
        <strain evidence="1">MNPRO001-30</strain>
        <tissue evidence="1">Meninges</tissue>
    </source>
</reference>